<accession>A0A9D2GBT8</accession>
<evidence type="ECO:0000313" key="2">
    <source>
        <dbReference type="Proteomes" id="UP000824116"/>
    </source>
</evidence>
<reference evidence="1" key="1">
    <citation type="journal article" date="2021" name="PeerJ">
        <title>Extensive microbial diversity within the chicken gut microbiome revealed by metagenomics and culture.</title>
        <authorList>
            <person name="Gilroy R."/>
            <person name="Ravi A."/>
            <person name="Getino M."/>
            <person name="Pursley I."/>
            <person name="Horton D.L."/>
            <person name="Alikhan N.F."/>
            <person name="Baker D."/>
            <person name="Gharbi K."/>
            <person name="Hall N."/>
            <person name="Watson M."/>
            <person name="Adriaenssens E.M."/>
            <person name="Foster-Nyarko E."/>
            <person name="Jarju S."/>
            <person name="Secka A."/>
            <person name="Antonio M."/>
            <person name="Oren A."/>
            <person name="Chaudhuri R.R."/>
            <person name="La Ragione R."/>
            <person name="Hildebrand F."/>
            <person name="Pallen M.J."/>
        </authorList>
    </citation>
    <scope>NUCLEOTIDE SEQUENCE</scope>
    <source>
        <strain evidence="1">CHK196-3914</strain>
    </source>
</reference>
<name>A0A9D2GBT8_9FIRM</name>
<protein>
    <submittedName>
        <fullName evidence="1">Uncharacterized protein</fullName>
    </submittedName>
</protein>
<dbReference type="Proteomes" id="UP000824116">
    <property type="component" value="Unassembled WGS sequence"/>
</dbReference>
<comment type="caution">
    <text evidence="1">The sequence shown here is derived from an EMBL/GenBank/DDBJ whole genome shotgun (WGS) entry which is preliminary data.</text>
</comment>
<dbReference type="AlphaFoldDB" id="A0A9D2GBT8"/>
<gene>
    <name evidence="1" type="ORF">H9723_11675</name>
</gene>
<proteinExistence type="predicted"/>
<organism evidence="1 2">
    <name type="scientific">Candidatus Mediterraneibacter stercoravium</name>
    <dbReference type="NCBI Taxonomy" id="2838685"/>
    <lineage>
        <taxon>Bacteria</taxon>
        <taxon>Bacillati</taxon>
        <taxon>Bacillota</taxon>
        <taxon>Clostridia</taxon>
        <taxon>Lachnospirales</taxon>
        <taxon>Lachnospiraceae</taxon>
        <taxon>Mediterraneibacter</taxon>
    </lineage>
</organism>
<dbReference type="EMBL" id="DXAY01000268">
    <property type="protein sequence ID" value="HIZ75880.1"/>
    <property type="molecule type" value="Genomic_DNA"/>
</dbReference>
<sequence length="159" mass="18033">MDEKTPRPMTPFDELVTSPQLQVIKLLLPYAPVSQQRILAAFIKLFELRQTILFFNGFRHMPEPDGQGDSADASDNILKCIRPYLDPGQAEMMDMAVNMRDIMDMAEMMRSSADENGSFDPAEMMLGMLSPEQKEMFETYSAMFSQPLDNTMKGDDSSE</sequence>
<reference evidence="1" key="2">
    <citation type="submission" date="2021-04" db="EMBL/GenBank/DDBJ databases">
        <authorList>
            <person name="Gilroy R."/>
        </authorList>
    </citation>
    <scope>NUCLEOTIDE SEQUENCE</scope>
    <source>
        <strain evidence="1">CHK196-3914</strain>
    </source>
</reference>
<evidence type="ECO:0000313" key="1">
    <source>
        <dbReference type="EMBL" id="HIZ75880.1"/>
    </source>
</evidence>